<evidence type="ECO:0000313" key="3">
    <source>
        <dbReference type="Proteomes" id="UP000535890"/>
    </source>
</evidence>
<dbReference type="EMBL" id="JACCBN010000001">
    <property type="protein sequence ID" value="NYD33963.1"/>
    <property type="molecule type" value="Genomic_DNA"/>
</dbReference>
<organism evidence="2 3">
    <name type="scientific">Actinomycetospora corticicola</name>
    <dbReference type="NCBI Taxonomy" id="663602"/>
    <lineage>
        <taxon>Bacteria</taxon>
        <taxon>Bacillati</taxon>
        <taxon>Actinomycetota</taxon>
        <taxon>Actinomycetes</taxon>
        <taxon>Pseudonocardiales</taxon>
        <taxon>Pseudonocardiaceae</taxon>
        <taxon>Actinomycetospora</taxon>
    </lineage>
</organism>
<feature type="compositionally biased region" description="Basic and acidic residues" evidence="1">
    <location>
        <begin position="252"/>
        <end position="263"/>
    </location>
</feature>
<dbReference type="AlphaFoldDB" id="A0A7Y9DR81"/>
<gene>
    <name evidence="2" type="ORF">BJ983_000065</name>
</gene>
<feature type="region of interest" description="Disordered" evidence="1">
    <location>
        <begin position="223"/>
        <end position="263"/>
    </location>
</feature>
<dbReference type="RefSeq" id="WP_179791977.1">
    <property type="nucleotide sequence ID" value="NZ_BAABHP010000012.1"/>
</dbReference>
<accession>A0A7Y9DR81</accession>
<protein>
    <submittedName>
        <fullName evidence="2">Uncharacterized protein</fullName>
    </submittedName>
</protein>
<proteinExistence type="predicted"/>
<evidence type="ECO:0000313" key="2">
    <source>
        <dbReference type="EMBL" id="NYD33963.1"/>
    </source>
</evidence>
<keyword evidence="3" id="KW-1185">Reference proteome</keyword>
<evidence type="ECO:0000256" key="1">
    <source>
        <dbReference type="SAM" id="MobiDB-lite"/>
    </source>
</evidence>
<reference evidence="2 3" key="1">
    <citation type="submission" date="2020-07" db="EMBL/GenBank/DDBJ databases">
        <title>Sequencing the genomes of 1000 actinobacteria strains.</title>
        <authorList>
            <person name="Klenk H.-P."/>
        </authorList>
    </citation>
    <scope>NUCLEOTIDE SEQUENCE [LARGE SCALE GENOMIC DNA]</scope>
    <source>
        <strain evidence="2 3">DSM 45772</strain>
    </source>
</reference>
<name>A0A7Y9DR81_9PSEU</name>
<comment type="caution">
    <text evidence="2">The sequence shown here is derived from an EMBL/GenBank/DDBJ whole genome shotgun (WGS) entry which is preliminary data.</text>
</comment>
<dbReference type="Proteomes" id="UP000535890">
    <property type="component" value="Unassembled WGS sequence"/>
</dbReference>
<sequence>MTERSTVETVLAEAGVLAGMQWARWSTHRHVLAHYDPDAGHDRAWLGTTAYVVLRDRLDRVFQCGGYQPPAEDSEAGRDVLGAGLGPGELDAMPTIPAGRVARNGLNGSPGWRYQGWRFLLMSFDPGGIDRVPWPEKSHTKRRVASAPDPEQFGFIVDASGSLVMPEESASGVELPGGVQTLVAAHALNPETAKGEIFLGRPRIGRDGEGCWHWRFAVHGDGGPGDPFGHRPVEPGPLGPDTSDSDAADLPLRLRENPKEGQA</sequence>